<keyword evidence="1" id="KW-0564">Palmitate</keyword>
<dbReference type="GO" id="GO:0031977">
    <property type="term" value="C:thylakoid lumen"/>
    <property type="evidence" value="ECO:0007669"/>
    <property type="project" value="UniProtKB-UniRule"/>
</dbReference>
<dbReference type="InterPro" id="IPR025585">
    <property type="entry name" value="PSII_Psb27"/>
</dbReference>
<evidence type="ECO:0000256" key="1">
    <source>
        <dbReference type="HAMAP-Rule" id="MF_01481"/>
    </source>
</evidence>
<proteinExistence type="inferred from homology"/>
<dbReference type="InterPro" id="IPR017488">
    <property type="entry name" value="PSII_Psb27_cyano_bac"/>
</dbReference>
<sequence>MFKRLWSQLFALVLVVVVGLAGCSASPGGLVGNYRQDTMTVLTSLKAVLEMPDDSPDRAAAQSLARLNINDFAARYRQDPALTKLSSFTNMRTALNSLAAHYAAYPNRPLPEKLKTNLEQKFKQIELALQRNA</sequence>
<dbReference type="Gene3D" id="1.20.58.810">
    <property type="entry name" value="Photosystem II Pbs27"/>
    <property type="match status" value="1"/>
</dbReference>
<comment type="subunit">
    <text evidence="1">Monomer. Forms a complex with a monomeric, partially assembled PSII. This is probably the complex in which D1 is assembled and/or replaced.</text>
</comment>
<dbReference type="PROSITE" id="PS51257">
    <property type="entry name" value="PROKAR_LIPOPROTEIN"/>
    <property type="match status" value="1"/>
</dbReference>
<accession>A0A2T1GKK3</accession>
<dbReference type="OrthoDB" id="541086at2"/>
<keyword evidence="1" id="KW-0472">Membrane</keyword>
<dbReference type="PANTHER" id="PTHR34041:SF1">
    <property type="entry name" value="PHOTOSYSTEM II REPAIR PROTEIN PSB27-H1, CHLOROPLASTIC"/>
    <property type="match status" value="1"/>
</dbReference>
<keyword evidence="1" id="KW-0793">Thylakoid</keyword>
<evidence type="ECO:0000313" key="3">
    <source>
        <dbReference type="Proteomes" id="UP000238937"/>
    </source>
</evidence>
<dbReference type="EMBL" id="PVWO01000039">
    <property type="protein sequence ID" value="PSB58346.1"/>
    <property type="molecule type" value="Genomic_DNA"/>
</dbReference>
<comment type="function">
    <text evidence="1">Plays a role in the repair and/or biogenesis of the calcium-manganese-oxide cluster on the lumenal face of the thylakoid membrane. Its presence in a photosystem II (PSII) preparation prevents binding of some small extrinsic subunits and thus assembly of calcium-manganese-oxide cluster.</text>
</comment>
<dbReference type="Proteomes" id="UP000238937">
    <property type="component" value="Unassembled WGS sequence"/>
</dbReference>
<dbReference type="InterPro" id="IPR038450">
    <property type="entry name" value="PSII_Psb27_sf"/>
</dbReference>
<dbReference type="RefSeq" id="WP_106300968.1">
    <property type="nucleotide sequence ID" value="NZ_PVWO01000039.1"/>
</dbReference>
<organism evidence="2 3">
    <name type="scientific">Chamaesiphon polymorphus CCALA 037</name>
    <dbReference type="NCBI Taxonomy" id="2107692"/>
    <lineage>
        <taxon>Bacteria</taxon>
        <taxon>Bacillati</taxon>
        <taxon>Cyanobacteriota</taxon>
        <taxon>Cyanophyceae</taxon>
        <taxon>Gomontiellales</taxon>
        <taxon>Chamaesiphonaceae</taxon>
        <taxon>Chamaesiphon</taxon>
    </lineage>
</organism>
<evidence type="ECO:0000313" key="2">
    <source>
        <dbReference type="EMBL" id="PSB58346.1"/>
    </source>
</evidence>
<name>A0A2T1GKK3_9CYAN</name>
<dbReference type="GO" id="GO:0010206">
    <property type="term" value="P:photosystem II repair"/>
    <property type="evidence" value="ECO:0007669"/>
    <property type="project" value="UniProtKB-UniRule"/>
</dbReference>
<dbReference type="GO" id="GO:0010207">
    <property type="term" value="P:photosystem II assembly"/>
    <property type="evidence" value="ECO:0007669"/>
    <property type="project" value="UniProtKB-UniRule"/>
</dbReference>
<comment type="similarity">
    <text evidence="1">Belongs to the Psb27 family.</text>
</comment>
<dbReference type="Pfam" id="PF13326">
    <property type="entry name" value="PSII_Pbs27"/>
    <property type="match status" value="1"/>
</dbReference>
<dbReference type="HAMAP" id="MF_01481">
    <property type="entry name" value="PSII_Psb27"/>
    <property type="match status" value="1"/>
</dbReference>
<dbReference type="PANTHER" id="PTHR34041">
    <property type="entry name" value="PHOTOSYSTEM II REPAIR PROTEIN PSB27-H1, CHLOROPLASTIC"/>
    <property type="match status" value="1"/>
</dbReference>
<reference evidence="2 3" key="1">
    <citation type="submission" date="2018-03" db="EMBL/GenBank/DDBJ databases">
        <title>The ancient ancestry and fast evolution of plastids.</title>
        <authorList>
            <person name="Moore K.R."/>
            <person name="Magnabosco C."/>
            <person name="Momper L."/>
            <person name="Gold D.A."/>
            <person name="Bosak T."/>
            <person name="Fournier G.P."/>
        </authorList>
    </citation>
    <scope>NUCLEOTIDE SEQUENCE [LARGE SCALE GENOMIC DNA]</scope>
    <source>
        <strain evidence="2 3">CCALA 037</strain>
    </source>
</reference>
<keyword evidence="1" id="KW-0449">Lipoprotein</keyword>
<keyword evidence="1" id="KW-0732">Signal</keyword>
<dbReference type="NCBIfam" id="TIGR03044">
    <property type="entry name" value="PS_II_psb27"/>
    <property type="match status" value="1"/>
</dbReference>
<dbReference type="AlphaFoldDB" id="A0A2T1GKK3"/>
<gene>
    <name evidence="1 2" type="primary">psb27</name>
    <name evidence="2" type="ORF">C7B77_05145</name>
</gene>
<protein>
    <recommendedName>
        <fullName evidence="1">Photosystem II lipoprotein Psb27</fullName>
    </recommendedName>
    <alternativeName>
        <fullName evidence="1">Photosystem II 11 kDa protein</fullName>
    </alternativeName>
</protein>
<dbReference type="GO" id="GO:0009523">
    <property type="term" value="C:photosystem II"/>
    <property type="evidence" value="ECO:0007669"/>
    <property type="project" value="InterPro"/>
</dbReference>
<dbReference type="GO" id="GO:0031676">
    <property type="term" value="C:plasma membrane-derived thylakoid membrane"/>
    <property type="evidence" value="ECO:0007669"/>
    <property type="project" value="UniProtKB-SubCell"/>
</dbReference>
<comment type="caution">
    <text evidence="2">The sequence shown here is derived from an EMBL/GenBank/DDBJ whole genome shotgun (WGS) entry which is preliminary data.</text>
</comment>
<keyword evidence="3" id="KW-1185">Reference proteome</keyword>
<comment type="subcellular location">
    <subcellularLocation>
        <location evidence="1">Cellular thylakoid membrane</location>
        <topology evidence="1">Lipid-anchor</topology>
        <orientation evidence="1">Lumenal side</orientation>
    </subcellularLocation>
    <text evidence="1">Associated with PSII on the lumenal side of the thylakoid membrane.</text>
</comment>